<evidence type="ECO:0000313" key="2">
    <source>
        <dbReference type="EMBL" id="KAF8893192.1"/>
    </source>
</evidence>
<name>A0A9P5TKM1_GYMJU</name>
<feature type="compositionally biased region" description="Acidic residues" evidence="1">
    <location>
        <begin position="336"/>
        <end position="347"/>
    </location>
</feature>
<reference evidence="2" key="1">
    <citation type="submission" date="2020-11" db="EMBL/GenBank/DDBJ databases">
        <authorList>
            <consortium name="DOE Joint Genome Institute"/>
            <person name="Ahrendt S."/>
            <person name="Riley R."/>
            <person name="Andreopoulos W."/>
            <person name="LaButti K."/>
            <person name="Pangilinan J."/>
            <person name="Ruiz-duenas F.J."/>
            <person name="Barrasa J.M."/>
            <person name="Sanchez-Garcia M."/>
            <person name="Camarero S."/>
            <person name="Miyauchi S."/>
            <person name="Serrano A."/>
            <person name="Linde D."/>
            <person name="Babiker R."/>
            <person name="Drula E."/>
            <person name="Ayuso-Fernandez I."/>
            <person name="Pacheco R."/>
            <person name="Padilla G."/>
            <person name="Ferreira P."/>
            <person name="Barriuso J."/>
            <person name="Kellner H."/>
            <person name="Castanera R."/>
            <person name="Alfaro M."/>
            <person name="Ramirez L."/>
            <person name="Pisabarro A.G."/>
            <person name="Kuo A."/>
            <person name="Tritt A."/>
            <person name="Lipzen A."/>
            <person name="He G."/>
            <person name="Yan M."/>
            <person name="Ng V."/>
            <person name="Cullen D."/>
            <person name="Martin F."/>
            <person name="Rosso M.-N."/>
            <person name="Henrissat B."/>
            <person name="Hibbett D."/>
            <person name="Martinez A.T."/>
            <person name="Grigoriev I.V."/>
        </authorList>
    </citation>
    <scope>NUCLEOTIDE SEQUENCE</scope>
    <source>
        <strain evidence="2">AH 44721</strain>
    </source>
</reference>
<proteinExistence type="predicted"/>
<keyword evidence="3" id="KW-1185">Reference proteome</keyword>
<dbReference type="EMBL" id="JADNYJ010000067">
    <property type="protein sequence ID" value="KAF8893192.1"/>
    <property type="molecule type" value="Genomic_DNA"/>
</dbReference>
<gene>
    <name evidence="2" type="ORF">CPB84DRAFT_1783396</name>
</gene>
<dbReference type="OrthoDB" id="3050922at2759"/>
<protein>
    <submittedName>
        <fullName evidence="2">Uncharacterized protein</fullName>
    </submittedName>
</protein>
<evidence type="ECO:0000313" key="3">
    <source>
        <dbReference type="Proteomes" id="UP000724874"/>
    </source>
</evidence>
<organism evidence="2 3">
    <name type="scientific">Gymnopilus junonius</name>
    <name type="common">Spectacular rustgill mushroom</name>
    <name type="synonym">Gymnopilus spectabilis subsp. junonius</name>
    <dbReference type="NCBI Taxonomy" id="109634"/>
    <lineage>
        <taxon>Eukaryota</taxon>
        <taxon>Fungi</taxon>
        <taxon>Dikarya</taxon>
        <taxon>Basidiomycota</taxon>
        <taxon>Agaricomycotina</taxon>
        <taxon>Agaricomycetes</taxon>
        <taxon>Agaricomycetidae</taxon>
        <taxon>Agaricales</taxon>
        <taxon>Agaricineae</taxon>
        <taxon>Hymenogastraceae</taxon>
        <taxon>Gymnopilus</taxon>
    </lineage>
</organism>
<evidence type="ECO:0000256" key="1">
    <source>
        <dbReference type="SAM" id="MobiDB-lite"/>
    </source>
</evidence>
<feature type="region of interest" description="Disordered" evidence="1">
    <location>
        <begin position="331"/>
        <end position="362"/>
    </location>
</feature>
<comment type="caution">
    <text evidence="2">The sequence shown here is derived from an EMBL/GenBank/DDBJ whole genome shotgun (WGS) entry which is preliminary data.</text>
</comment>
<sequence length="362" mass="40847">MRCPDTLLIVLKHLPRIQHLNVTLGLPLWQKQQAPSIGAEQRRQILIPEQENLFGGWAPGLRQFHMQYCAINLSPKMYSGLRGLYLDMLHLISPVQLLNALRNMTHLEYLHLARAPEIRLAKSISVSAGIFKNLGCYHASDETLSIWECEQLVGATSMAVTVEVPGVDELSTSIHLTSALHYPSIFQSCEAPPDSLVVYADTKLPTQLRNLFAQWLRKMDVIQSIELHSNAAFSLLKLRCDVFGDDADVGPGSAYDTYGGYEEDAILLPFLTDLTLVNVNFPTERRRYWKRLMNTLKLRQDAGYPLMLVDFVNCMGNFDLREVGRYVTEVKKDGDDYNDSDDDDSSNDSDYTIQADSDAELT</sequence>
<dbReference type="Proteomes" id="UP000724874">
    <property type="component" value="Unassembled WGS sequence"/>
</dbReference>
<accession>A0A9P5TKM1</accession>
<dbReference type="AlphaFoldDB" id="A0A9P5TKM1"/>